<dbReference type="InterPro" id="IPR041698">
    <property type="entry name" value="Methyltransf_25"/>
</dbReference>
<dbReference type="RefSeq" id="WP_218191201.1">
    <property type="nucleotide sequence ID" value="NZ_FUWJ01000007.1"/>
</dbReference>
<dbReference type="PANTHER" id="PTHR47473">
    <property type="entry name" value="BTA1P"/>
    <property type="match status" value="1"/>
</dbReference>
<sequence>MAEAIVSSELMDRIYRRQRHVYDATRKYYLLGRDRMIARLAPPAGSRVLEIGCGTARNLIVAARAYPDVQFFGIDISAEMLATARRTLEQEGLAHDIRLARADATAFDPALLFGVPSFSRIFVSYSLSMMPCWQAVLGRALTWLAPGGELHVVDFGGQEGLPVWFRVGLRGWLRLFHVTPRDELEQELTLLGLRSGALTAIERPFRGYAQYAVCRRLGV</sequence>
<dbReference type="PANTHER" id="PTHR47473:SF1">
    <property type="entry name" value="METHYLTRANSFERASE DOMAIN-CONTAINING PROTEIN"/>
    <property type="match status" value="1"/>
</dbReference>
<evidence type="ECO:0000259" key="1">
    <source>
        <dbReference type="Pfam" id="PF13649"/>
    </source>
</evidence>
<dbReference type="Gene3D" id="3.40.50.150">
    <property type="entry name" value="Vaccinia Virus protein VP39"/>
    <property type="match status" value="1"/>
</dbReference>
<protein>
    <submittedName>
        <fullName evidence="2">S-adenosylmethionine-diacylgycerolhomoserine-N-methlytransferase</fullName>
    </submittedName>
</protein>
<keyword evidence="3" id="KW-1185">Reference proteome</keyword>
<dbReference type="CDD" id="cd02440">
    <property type="entry name" value="AdoMet_MTases"/>
    <property type="match status" value="1"/>
</dbReference>
<feature type="domain" description="Methyltransferase" evidence="1">
    <location>
        <begin position="48"/>
        <end position="148"/>
    </location>
</feature>
<gene>
    <name evidence="2" type="ORF">SAMN02745126_04368</name>
</gene>
<dbReference type="Pfam" id="PF13649">
    <property type="entry name" value="Methyltransf_25"/>
    <property type="match status" value="1"/>
</dbReference>
<dbReference type="AlphaFoldDB" id="A0A1T4S7N1"/>
<accession>A0A1T4S7N1</accession>
<dbReference type="STRING" id="225324.SAMN02745126_04368"/>
<evidence type="ECO:0000313" key="3">
    <source>
        <dbReference type="Proteomes" id="UP000190092"/>
    </source>
</evidence>
<reference evidence="3" key="1">
    <citation type="submission" date="2017-02" db="EMBL/GenBank/DDBJ databases">
        <authorList>
            <person name="Varghese N."/>
            <person name="Submissions S."/>
        </authorList>
    </citation>
    <scope>NUCLEOTIDE SEQUENCE [LARGE SCALE GENOMIC DNA]</scope>
    <source>
        <strain evidence="3">ATCC 27094</strain>
    </source>
</reference>
<dbReference type="Proteomes" id="UP000190092">
    <property type="component" value="Unassembled WGS sequence"/>
</dbReference>
<name>A0A1T4S7N1_9HYPH</name>
<dbReference type="SUPFAM" id="SSF53335">
    <property type="entry name" value="S-adenosyl-L-methionine-dependent methyltransferases"/>
    <property type="match status" value="1"/>
</dbReference>
<proteinExistence type="predicted"/>
<evidence type="ECO:0000313" key="2">
    <source>
        <dbReference type="EMBL" id="SKA24076.1"/>
    </source>
</evidence>
<organism evidence="2 3">
    <name type="scientific">Enhydrobacter aerosaccus</name>
    <dbReference type="NCBI Taxonomy" id="225324"/>
    <lineage>
        <taxon>Bacteria</taxon>
        <taxon>Pseudomonadati</taxon>
        <taxon>Pseudomonadota</taxon>
        <taxon>Alphaproteobacteria</taxon>
        <taxon>Hyphomicrobiales</taxon>
        <taxon>Enhydrobacter</taxon>
    </lineage>
</organism>
<keyword evidence="2" id="KW-0808">Transferase</keyword>
<dbReference type="InterPro" id="IPR029063">
    <property type="entry name" value="SAM-dependent_MTases_sf"/>
</dbReference>
<dbReference type="GO" id="GO:0016740">
    <property type="term" value="F:transferase activity"/>
    <property type="evidence" value="ECO:0007669"/>
    <property type="project" value="UniProtKB-KW"/>
</dbReference>
<dbReference type="EMBL" id="FUWJ01000007">
    <property type="protein sequence ID" value="SKA24076.1"/>
    <property type="molecule type" value="Genomic_DNA"/>
</dbReference>